<feature type="compositionally biased region" description="Low complexity" evidence="2">
    <location>
        <begin position="282"/>
        <end position="309"/>
    </location>
</feature>
<feature type="compositionally biased region" description="Polar residues" evidence="2">
    <location>
        <begin position="1087"/>
        <end position="1099"/>
    </location>
</feature>
<feature type="region of interest" description="Disordered" evidence="2">
    <location>
        <begin position="643"/>
        <end position="662"/>
    </location>
</feature>
<keyword evidence="1" id="KW-0597">Phosphoprotein</keyword>
<feature type="compositionally biased region" description="Polar residues" evidence="2">
    <location>
        <begin position="161"/>
        <end position="176"/>
    </location>
</feature>
<proteinExistence type="predicted"/>
<sequence length="1099" mass="122660">MEKEGKERKVRQPRREKTPKSKEKVRPDSPGYVDEEHNLSPPPKPSKDKGKGKNKLKNNASNAAFEEDIIDGFAIMSCKTFEDLEMLVKNESSKSNNLPTSSTSASEGRAPSEETKTDIEATLPTENKIAQKLQAKKKAHSSNSTKKMNQGLTKCKEEESCNQVLETGTVNGPQRSTSRDHLSDVSSIQSSSGKGYICDSESGDERASDVGSDLFNNTRHTRDNNVSGSSSKSSTPVTVSSQANTPAPKEPPLTVLNPARPPEERERESEKENKGINHTHLPNSHCSSSSSSSISSCNSSSNSSIPSHSRGNSWGSPSANSFHSVSRHLTPTPNLSLPSRHTPTFRHTPPSLHPHHQSPHSVTPMFAPPIPPPPPLTSTSLGLPSNLPSTPFGADSISSFHSSQELLQRELNNRFLQSTQDRLGALGPPPYLRADIHQHQHQHMHQHQHTHQHNYGPFAHHYSNSLIPAPTPHVKSGFLRPPHVGAGEDPQKFDKFLPKFGDSPFYRHNLPGLPPGYPGVSPVLHPAAPGGLPGTAGIHGAFQPRNLPSNVNHAQLLMSLRERGERNAVEQTPQIPAQKKPGKWCAVHVRIAWEIYHHQQKQATEAQKNPDAKLAPEPLRPPTIPGSSLHRPPDLQASAALLAGPAKPASHSRSPFESSPHSANFLSASHLGVSPFARPSPYAGLGLTGLPNGMMREHPSLPNLTSPHEWSRLHRTPPSFPTPPSWPKSELEKEKERELLLAKEKDERQSLLDRERHYERDKEREREFERERDRLAGRHSPDRRRSSVDFDRSRDRERTERFEDRRRSRSRSPLRNGRDDLRRDYMTKSDSAFNNLHEKTDLKIKEERREDDVMILGNSDKRSDLMHPPGMPPHSFSGPSLLDPRRLMGTPYSLHGERPPPPHGLWNPLNFAERLPDRSVIDFNRHTLEIREELARERERELMKRFQNPLGSLMEHERLREQARQEMMMREHAAREMEAARVRDMQMLYEREFSERSKIPPLRPDSYFTPSASGSIHFTRPASPLVNHSSTTKTNSPSSSVGAPPPLIPSGTASHNSRSHTNSPATKPKTSSPLAVPGKERRESRETNGNSTEVDAQSR</sequence>
<dbReference type="OrthoDB" id="10060000at2759"/>
<feature type="region of interest" description="Disordered" evidence="2">
    <location>
        <begin position="90"/>
        <end position="396"/>
    </location>
</feature>
<organism evidence="3 4">
    <name type="scientific">Lingula anatina</name>
    <name type="common">Brachiopod</name>
    <name type="synonym">Lingula unguis</name>
    <dbReference type="NCBI Taxonomy" id="7574"/>
    <lineage>
        <taxon>Eukaryota</taxon>
        <taxon>Metazoa</taxon>
        <taxon>Spiralia</taxon>
        <taxon>Lophotrochozoa</taxon>
        <taxon>Brachiopoda</taxon>
        <taxon>Linguliformea</taxon>
        <taxon>Lingulata</taxon>
        <taxon>Lingulida</taxon>
        <taxon>Linguloidea</taxon>
        <taxon>Lingulidae</taxon>
        <taxon>Lingula</taxon>
    </lineage>
</organism>
<feature type="compositionally biased region" description="Polar residues" evidence="2">
    <location>
        <begin position="93"/>
        <end position="106"/>
    </location>
</feature>
<evidence type="ECO:0000256" key="2">
    <source>
        <dbReference type="SAM" id="MobiDB-lite"/>
    </source>
</evidence>
<gene>
    <name evidence="4" type="primary">LOC106178105</name>
</gene>
<dbReference type="InParanoid" id="A0A1S3K253"/>
<dbReference type="PANTHER" id="PTHR14429:SF22">
    <property type="entry name" value="AGAP013055-PA"/>
    <property type="match status" value="1"/>
</dbReference>
<feature type="region of interest" description="Disordered" evidence="2">
    <location>
        <begin position="694"/>
        <end position="826"/>
    </location>
</feature>
<protein>
    <submittedName>
        <fullName evidence="4">Autism susceptibility gene 2 protein homolog isoform X1</fullName>
    </submittedName>
</protein>
<feature type="compositionally biased region" description="Polar residues" evidence="2">
    <location>
        <begin position="310"/>
        <end position="342"/>
    </location>
</feature>
<feature type="compositionally biased region" description="Polar residues" evidence="2">
    <location>
        <begin position="1051"/>
        <end position="1073"/>
    </location>
</feature>
<feature type="compositionally biased region" description="Low complexity" evidence="2">
    <location>
        <begin position="226"/>
        <end position="241"/>
    </location>
</feature>
<dbReference type="KEGG" id="lak:106178105"/>
<evidence type="ECO:0000313" key="4">
    <source>
        <dbReference type="RefSeq" id="XP_013416597.1"/>
    </source>
</evidence>
<feature type="compositionally biased region" description="Basic and acidic residues" evidence="2">
    <location>
        <begin position="261"/>
        <end position="275"/>
    </location>
</feature>
<evidence type="ECO:0000313" key="3">
    <source>
        <dbReference type="Proteomes" id="UP000085678"/>
    </source>
</evidence>
<dbReference type="Proteomes" id="UP000085678">
    <property type="component" value="Unplaced"/>
</dbReference>
<feature type="region of interest" description="Disordered" evidence="2">
    <location>
        <begin position="1"/>
        <end position="68"/>
    </location>
</feature>
<feature type="region of interest" description="Disordered" evidence="2">
    <location>
        <begin position="600"/>
        <end position="633"/>
    </location>
</feature>
<feature type="compositionally biased region" description="Basic and acidic residues" evidence="2">
    <location>
        <begin position="729"/>
        <end position="806"/>
    </location>
</feature>
<name>A0A1S3K253_LINAN</name>
<dbReference type="GeneID" id="106178105"/>
<feature type="compositionally biased region" description="Basic and acidic residues" evidence="2">
    <location>
        <begin position="816"/>
        <end position="826"/>
    </location>
</feature>
<feature type="compositionally biased region" description="Basic and acidic residues" evidence="2">
    <location>
        <begin position="13"/>
        <end position="27"/>
    </location>
</feature>
<dbReference type="PANTHER" id="PTHR14429">
    <property type="entry name" value="FIBROSIN FAMILY MEMBER"/>
    <property type="match status" value="1"/>
</dbReference>
<dbReference type="AlphaFoldDB" id="A0A1S3K253"/>
<feature type="compositionally biased region" description="Low complexity" evidence="2">
    <location>
        <begin position="377"/>
        <end position="391"/>
    </location>
</feature>
<accession>A0A1S3K253</accession>
<dbReference type="RefSeq" id="XP_013416597.1">
    <property type="nucleotide sequence ID" value="XM_013561143.2"/>
</dbReference>
<dbReference type="Pfam" id="PF15336">
    <property type="entry name" value="Auts2"/>
    <property type="match status" value="1"/>
</dbReference>
<feature type="compositionally biased region" description="Basic and acidic residues" evidence="2">
    <location>
        <begin position="110"/>
        <end position="119"/>
    </location>
</feature>
<feature type="compositionally biased region" description="Polar residues" evidence="2">
    <location>
        <begin position="651"/>
        <end position="662"/>
    </location>
</feature>
<feature type="compositionally biased region" description="Pro residues" evidence="2">
    <location>
        <begin position="366"/>
        <end position="376"/>
    </location>
</feature>
<dbReference type="InterPro" id="IPR023246">
    <property type="entry name" value="AUTS2"/>
</dbReference>
<feature type="compositionally biased region" description="Polar residues" evidence="2">
    <location>
        <begin position="184"/>
        <end position="193"/>
    </location>
</feature>
<evidence type="ECO:0000256" key="1">
    <source>
        <dbReference type="ARBA" id="ARBA00022553"/>
    </source>
</evidence>
<keyword evidence="3" id="KW-1185">Reference proteome</keyword>
<feature type="compositionally biased region" description="Low complexity" evidence="2">
    <location>
        <begin position="1029"/>
        <end position="1040"/>
    </location>
</feature>
<feature type="compositionally biased region" description="Polar residues" evidence="2">
    <location>
        <begin position="141"/>
        <end position="152"/>
    </location>
</feature>
<feature type="region of interest" description="Disordered" evidence="2">
    <location>
        <begin position="1013"/>
        <end position="1099"/>
    </location>
</feature>
<reference evidence="4" key="1">
    <citation type="submission" date="2025-08" db="UniProtKB">
        <authorList>
            <consortium name="RefSeq"/>
        </authorList>
    </citation>
    <scope>IDENTIFICATION</scope>
    <source>
        <tissue evidence="4">Gonads</tissue>
    </source>
</reference>
<dbReference type="STRING" id="7574.A0A1S3K253"/>